<dbReference type="Proteomes" id="UP000309997">
    <property type="component" value="Unassembled WGS sequence"/>
</dbReference>
<evidence type="ECO:0000313" key="2">
    <source>
        <dbReference type="Proteomes" id="UP000309997"/>
    </source>
</evidence>
<accession>A0ACC4D3N6</accession>
<organism evidence="1 2">
    <name type="scientific">Populus alba</name>
    <name type="common">White poplar</name>
    <dbReference type="NCBI Taxonomy" id="43335"/>
    <lineage>
        <taxon>Eukaryota</taxon>
        <taxon>Viridiplantae</taxon>
        <taxon>Streptophyta</taxon>
        <taxon>Embryophyta</taxon>
        <taxon>Tracheophyta</taxon>
        <taxon>Spermatophyta</taxon>
        <taxon>Magnoliopsida</taxon>
        <taxon>eudicotyledons</taxon>
        <taxon>Gunneridae</taxon>
        <taxon>Pentapetalae</taxon>
        <taxon>rosids</taxon>
        <taxon>fabids</taxon>
        <taxon>Malpighiales</taxon>
        <taxon>Salicaceae</taxon>
        <taxon>Saliceae</taxon>
        <taxon>Populus</taxon>
    </lineage>
</organism>
<gene>
    <name evidence="1" type="ORF">D5086_002381</name>
</gene>
<protein>
    <submittedName>
        <fullName evidence="1">Uncharacterized protein</fullName>
    </submittedName>
</protein>
<sequence length="1302" mass="144950">MKRLRSSDDLDSYNEKSSVKDSNPSRSSRSFYHKSDNVRKGLISSSSSSSRYDRDRSTDEDNRESSRMVRKRSDHEFDSFDRRKGLGLGFDRYGSGGSSNSREGYSGSGGGGGGGGGGGNDRVIHRPESLAGSRREFPKGFRSERERSRREVSVSSWRRFGSKEFEESRGGGGRGGNEERMGSARSSPKGLRDVVRSPSWSRDSGSEQTRVARGSGSGRDEAKVKRSNSKSRSSPTWSKDSGSERSKSVEVGKKSEAETKSVEVEAKSVEMEVKVVQSGNCSEIEEGELEPEPDSVPKVAKEDESDNVNEELENVKVDIDHRKVETEAEVKELVNEETRSHKENVNEGKDVVKEAGEKPNVEENSNDSVSEDEVGNTDGDGDTKDSKSLKEKVECRGEVSKNVIVEESLNLEENNIQDKGIDLEVKADDVEVIESNKEIVKENGGTEVNINMVTEISSQNVKDKGKSVAVSPINAPDSAEDGTWAERESRNVATFRNEEDDMEGPSTRGFELFSTSPVRRFEKAEESSGIKSKDEKLLLEPLDLSLSLPNVLLPIGATGDTGQAPGSPSHGRSVQSFSSFRTNSDGFTASMSFSGSQSFYHNPSCSLTQNSLDMDNYEQSVHSRPIFQGIDQTHWQGQTQNDSKHKDVPLYQKILMNGNGSLHQPQAVPGLSNGQALQGTSKMNNELERQLSFHRQLPGGQARNHDDTRSPSQSVGSHDIGSTYSFEKKRTMKEKHGSSLSRSNSQKELEQFLMGGADFVETIVGRIVSEPIHVMAKKFHEMTAQSASCLKESIREILLNANKQGQACAFQSMLQNRSELTLDMLLKSHRVQLEVLVALRTGLPEYLQVDSGISSSDLAEVFLNLRCRNLTCQSHLPVDECDCKVCVKKNGFCSSCMCLVCSKFDMASNTCSWVGCDVCLHWCHADCALREACIRNGRSVSGAQGTTEMQFHCVACDHPSEMFGFVKEVFQNFAKDWTAETFCRELEYVKRIFCASKDLRGRQLHEIADQMLAKLANKSILPEVFNYIMGFLTESDPSKCGNASGFSGKEQGNGSNGTIAGPSQDTAWFKSVYAEKTPQLERSTSFHSDLNDKRPVGSELLRSAQKEPLFDELESIVRIKQAEAKMFQARADDARREAEGLKRIVIAKSEKIEEEHAGRLSKLHIVEAEEMRRQRFEEFQSLERAHQEYFSMKMRMEADIKDLVLKMEATKRNLTILEVYLLVHSVSPLTANMNLYRNCKTSICWPFSVSGSVKKRKRVLISYCQFIHAYFEYKGILGSLVLGMYTFVSLNWNWSENAGPER</sequence>
<reference evidence="1 2" key="1">
    <citation type="journal article" date="2024" name="Plant Biotechnol. J.">
        <title>Genome and CRISPR/Cas9 system of a widespread forest tree (Populus alba) in the world.</title>
        <authorList>
            <person name="Liu Y.J."/>
            <person name="Jiang P.F."/>
            <person name="Han X.M."/>
            <person name="Li X.Y."/>
            <person name="Wang H.M."/>
            <person name="Wang Y.J."/>
            <person name="Wang X.X."/>
            <person name="Zeng Q.Y."/>
        </authorList>
    </citation>
    <scope>NUCLEOTIDE SEQUENCE [LARGE SCALE GENOMIC DNA]</scope>
    <source>
        <strain evidence="2">cv. PAL-ZL1</strain>
    </source>
</reference>
<keyword evidence="2" id="KW-1185">Reference proteome</keyword>
<name>A0ACC4D3N6_POPAL</name>
<evidence type="ECO:0000313" key="1">
    <source>
        <dbReference type="EMBL" id="KAL3611361.1"/>
    </source>
</evidence>
<comment type="caution">
    <text evidence="1">The sequence shown here is derived from an EMBL/GenBank/DDBJ whole genome shotgun (WGS) entry which is preliminary data.</text>
</comment>
<dbReference type="EMBL" id="RCHU02000001">
    <property type="protein sequence ID" value="KAL3611361.1"/>
    <property type="molecule type" value="Genomic_DNA"/>
</dbReference>
<proteinExistence type="predicted"/>